<feature type="transmembrane region" description="Helical" evidence="1">
    <location>
        <begin position="188"/>
        <end position="206"/>
    </location>
</feature>
<keyword evidence="1" id="KW-0472">Membrane</keyword>
<dbReference type="AlphaFoldDB" id="A0A5C5ZFK7"/>
<protein>
    <submittedName>
        <fullName evidence="2">Uncharacterized protein</fullName>
    </submittedName>
</protein>
<evidence type="ECO:0000313" key="3">
    <source>
        <dbReference type="Proteomes" id="UP000315440"/>
    </source>
</evidence>
<feature type="transmembrane region" description="Helical" evidence="1">
    <location>
        <begin position="67"/>
        <end position="87"/>
    </location>
</feature>
<gene>
    <name evidence="2" type="ORF">Mal64_39040</name>
</gene>
<feature type="transmembrane region" description="Helical" evidence="1">
    <location>
        <begin position="41"/>
        <end position="60"/>
    </location>
</feature>
<keyword evidence="3" id="KW-1185">Reference proteome</keyword>
<reference evidence="2 3" key="1">
    <citation type="submission" date="2019-02" db="EMBL/GenBank/DDBJ databases">
        <title>Deep-cultivation of Planctomycetes and their phenomic and genomic characterization uncovers novel biology.</title>
        <authorList>
            <person name="Wiegand S."/>
            <person name="Jogler M."/>
            <person name="Boedeker C."/>
            <person name="Pinto D."/>
            <person name="Vollmers J."/>
            <person name="Rivas-Marin E."/>
            <person name="Kohn T."/>
            <person name="Peeters S.H."/>
            <person name="Heuer A."/>
            <person name="Rast P."/>
            <person name="Oberbeckmann S."/>
            <person name="Bunk B."/>
            <person name="Jeske O."/>
            <person name="Meyerdierks A."/>
            <person name="Storesund J.E."/>
            <person name="Kallscheuer N."/>
            <person name="Luecker S."/>
            <person name="Lage O.M."/>
            <person name="Pohl T."/>
            <person name="Merkel B.J."/>
            <person name="Hornburger P."/>
            <person name="Mueller R.-W."/>
            <person name="Bruemmer F."/>
            <person name="Labrenz M."/>
            <person name="Spormann A.M."/>
            <person name="Op Den Camp H."/>
            <person name="Overmann J."/>
            <person name="Amann R."/>
            <person name="Jetten M.S.M."/>
            <person name="Mascher T."/>
            <person name="Medema M.H."/>
            <person name="Devos D.P."/>
            <person name="Kaster A.-K."/>
            <person name="Ovreas L."/>
            <person name="Rohde M."/>
            <person name="Galperin M.Y."/>
            <person name="Jogler C."/>
        </authorList>
    </citation>
    <scope>NUCLEOTIDE SEQUENCE [LARGE SCALE GENOMIC DNA]</scope>
    <source>
        <strain evidence="2 3">Mal64</strain>
    </source>
</reference>
<feature type="transmembrane region" description="Helical" evidence="1">
    <location>
        <begin position="213"/>
        <end position="233"/>
    </location>
</feature>
<organism evidence="2 3">
    <name type="scientific">Pseudobythopirellula maris</name>
    <dbReference type="NCBI Taxonomy" id="2527991"/>
    <lineage>
        <taxon>Bacteria</taxon>
        <taxon>Pseudomonadati</taxon>
        <taxon>Planctomycetota</taxon>
        <taxon>Planctomycetia</taxon>
        <taxon>Pirellulales</taxon>
        <taxon>Lacipirellulaceae</taxon>
        <taxon>Pseudobythopirellula</taxon>
    </lineage>
</organism>
<keyword evidence="1" id="KW-0812">Transmembrane</keyword>
<dbReference type="Proteomes" id="UP000315440">
    <property type="component" value="Unassembled WGS sequence"/>
</dbReference>
<dbReference type="EMBL" id="SJPQ01000006">
    <property type="protein sequence ID" value="TWT86164.1"/>
    <property type="molecule type" value="Genomic_DNA"/>
</dbReference>
<accession>A0A5C5ZFK7</accession>
<comment type="caution">
    <text evidence="2">The sequence shown here is derived from an EMBL/GenBank/DDBJ whole genome shotgun (WGS) entry which is preliminary data.</text>
</comment>
<evidence type="ECO:0000313" key="2">
    <source>
        <dbReference type="EMBL" id="TWT86164.1"/>
    </source>
</evidence>
<proteinExistence type="predicted"/>
<name>A0A5C5ZFK7_9BACT</name>
<sequence>MTKSQSRQLLVLLAAAVPLLLGAIAGTVQRLAPQQLGDLSPYARLPIAALGPMLTVYVGLGRGRAPLRLLLAAAVLLMAPLCFSAGLEVIRNSFDYWIFTLQGRLPNIFLSPWGMNQALTGGLLILFRPWFGVVAFGEESPEPREVGLRTVDLLTASAVAAVLLSWQQAAMQSGAFTIGLSQLLLIGAPYYLFQFAVALGAALAAFSFEWRLAGAALCVAGMLGSVAIIAMQMGWANLPLLRLEFYLNQLAPLLAIALLCLIRGLGWRLRLPEGACSVPAGDEGAGAPIA</sequence>
<dbReference type="RefSeq" id="WP_146403450.1">
    <property type="nucleotide sequence ID" value="NZ_SJPQ01000006.1"/>
</dbReference>
<feature type="transmembrane region" description="Helical" evidence="1">
    <location>
        <begin position="245"/>
        <end position="262"/>
    </location>
</feature>
<feature type="transmembrane region" description="Helical" evidence="1">
    <location>
        <begin position="148"/>
        <end position="168"/>
    </location>
</feature>
<keyword evidence="1" id="KW-1133">Transmembrane helix</keyword>
<evidence type="ECO:0000256" key="1">
    <source>
        <dbReference type="SAM" id="Phobius"/>
    </source>
</evidence>